<accession>A0A6J5ME32</accession>
<feature type="region of interest" description="Disordered" evidence="1">
    <location>
        <begin position="30"/>
        <end position="51"/>
    </location>
</feature>
<dbReference type="EMBL" id="LR796423">
    <property type="protein sequence ID" value="CAB4143236.1"/>
    <property type="molecule type" value="Genomic_DNA"/>
</dbReference>
<protein>
    <submittedName>
        <fullName evidence="2">Uncharacterized protein</fullName>
    </submittedName>
</protein>
<reference evidence="2" key="1">
    <citation type="submission" date="2020-04" db="EMBL/GenBank/DDBJ databases">
        <authorList>
            <person name="Chiriac C."/>
            <person name="Salcher M."/>
            <person name="Ghai R."/>
            <person name="Kavagutti S V."/>
        </authorList>
    </citation>
    <scope>NUCLEOTIDE SEQUENCE</scope>
</reference>
<proteinExistence type="predicted"/>
<feature type="compositionally biased region" description="Basic residues" evidence="1">
    <location>
        <begin position="177"/>
        <end position="188"/>
    </location>
</feature>
<evidence type="ECO:0000313" key="2">
    <source>
        <dbReference type="EMBL" id="CAB4143236.1"/>
    </source>
</evidence>
<feature type="region of interest" description="Disordered" evidence="1">
    <location>
        <begin position="377"/>
        <end position="472"/>
    </location>
</feature>
<feature type="region of interest" description="Disordered" evidence="1">
    <location>
        <begin position="143"/>
        <end position="191"/>
    </location>
</feature>
<gene>
    <name evidence="2" type="ORF">UFOVP447_100</name>
</gene>
<name>A0A6J5ME32_9CAUD</name>
<feature type="compositionally biased region" description="Pro residues" evidence="1">
    <location>
        <begin position="418"/>
        <end position="436"/>
    </location>
</feature>
<feature type="compositionally biased region" description="Low complexity" evidence="1">
    <location>
        <begin position="462"/>
        <end position="472"/>
    </location>
</feature>
<feature type="compositionally biased region" description="Basic and acidic residues" evidence="1">
    <location>
        <begin position="161"/>
        <end position="176"/>
    </location>
</feature>
<sequence length="557" mass="59092">MKRLGFSADDFKKDGLVKKRLGLFGELVTTTKRPGDSGPGAAPAVQQPQRVTNEANPSITTIISQLDKLVKTANKVGILSKEQQEAMLGQLSQARRLAKEQILENKRPPIPEPVDTGAGDSLTPLGDVIDDLKKQIDKLSGKVKEKVEEQEEENNSNNRGFMERFMDRQGFGDDYRTRRRRRQARARRVSRDQLLDRHGNPLRGAARESRIKKVLADRAAAAANRGNIFTRMFRRAPGTAHAQTATSSRIARAISQGASRSATLARTGGASIKSAVRSAAAPIIARGLGSTALKSIPIIGAMAGVGYAIDRLVRGDVSGAGLDLTSGLGGPLTATPALVAATSRDVYPSVYGVQPEADPEFNRRMPEVTSAVEGLVREQLGNSVEPRQRPTQTQVDERTVPQQPPQPPPSRESAPTLGTPPTPPPITAPPAAPPAPAGGGETSASPDTGAQTGHTATRVTHEPTTAPGATTAATPVAAATEGVDIMNASATPPVPAVPSMYGFNRQLGRFLPQTTPTSKSGHVGIGNVPNPDYVPSGVNNLADLFRVMFFNVNYQEQ</sequence>
<feature type="compositionally biased region" description="Polar residues" evidence="1">
    <location>
        <begin position="442"/>
        <end position="458"/>
    </location>
</feature>
<organism evidence="2">
    <name type="scientific">uncultured Caudovirales phage</name>
    <dbReference type="NCBI Taxonomy" id="2100421"/>
    <lineage>
        <taxon>Viruses</taxon>
        <taxon>Duplodnaviria</taxon>
        <taxon>Heunggongvirae</taxon>
        <taxon>Uroviricota</taxon>
        <taxon>Caudoviricetes</taxon>
        <taxon>Peduoviridae</taxon>
        <taxon>Maltschvirus</taxon>
        <taxon>Maltschvirus maltsch</taxon>
    </lineage>
</organism>
<evidence type="ECO:0000256" key="1">
    <source>
        <dbReference type="SAM" id="MobiDB-lite"/>
    </source>
</evidence>